<evidence type="ECO:0000313" key="2">
    <source>
        <dbReference type="Proteomes" id="UP000004191"/>
    </source>
</evidence>
<dbReference type="Proteomes" id="UP000004191">
    <property type="component" value="Unassembled WGS sequence"/>
</dbReference>
<reference evidence="1 2" key="1">
    <citation type="submission" date="2012-01" db="EMBL/GenBank/DDBJ databases">
        <title>The Genome Sequence of Helcococcus kunzii ATCC 51366.</title>
        <authorList>
            <consortium name="The Broad Institute Genome Sequencing Platform"/>
            <person name="Earl A."/>
            <person name="Ward D."/>
            <person name="Feldgarden M."/>
            <person name="Gevers D."/>
            <person name="Huys G."/>
            <person name="Young S.K."/>
            <person name="Zeng Q."/>
            <person name="Gargeya S."/>
            <person name="Fitzgerald M."/>
            <person name="Haas B."/>
            <person name="Abouelleil A."/>
            <person name="Alvarado L."/>
            <person name="Arachchi H.M."/>
            <person name="Berlin A."/>
            <person name="Chapman S.B."/>
            <person name="Gearin G."/>
            <person name="Goldberg J."/>
            <person name="Griggs A."/>
            <person name="Gujja S."/>
            <person name="Hansen M."/>
            <person name="Heiman D."/>
            <person name="Howarth C."/>
            <person name="Larimer J."/>
            <person name="Lui A."/>
            <person name="MacDonald P.J.P."/>
            <person name="McCowen C."/>
            <person name="Montmayeur A."/>
            <person name="Murphy C."/>
            <person name="Neiman D."/>
            <person name="Pearson M."/>
            <person name="Priest M."/>
            <person name="Roberts A."/>
            <person name="Saif S."/>
            <person name="Shea T."/>
            <person name="Sisk P."/>
            <person name="Stolte C."/>
            <person name="Sykes S."/>
            <person name="Wortman J."/>
            <person name="Nusbaum C."/>
            <person name="Birren B."/>
        </authorList>
    </citation>
    <scope>NUCLEOTIDE SEQUENCE [LARGE SCALE GENOMIC DNA]</scope>
    <source>
        <strain evidence="1 2">ATCC 51366</strain>
    </source>
</reference>
<dbReference type="HOGENOM" id="CLU_3153554_0_0_9"/>
<sequence>MAAMCGEMCEWGVWGVRRCDGLNSENGAFRECGVVIDGVAGMAGWSTR</sequence>
<keyword evidence="2" id="KW-1185">Reference proteome</keyword>
<dbReference type="AlphaFoldDB" id="H3NL50"/>
<gene>
    <name evidence="1" type="ORF">HMPREF9709_00061</name>
</gene>
<evidence type="ECO:0000313" key="1">
    <source>
        <dbReference type="EMBL" id="EHR36306.1"/>
    </source>
</evidence>
<accession>H3NL50</accession>
<name>H3NL50_9FIRM</name>
<dbReference type="EMBL" id="AGEI01000002">
    <property type="protein sequence ID" value="EHR36306.1"/>
    <property type="molecule type" value="Genomic_DNA"/>
</dbReference>
<proteinExistence type="predicted"/>
<comment type="caution">
    <text evidence="1">The sequence shown here is derived from an EMBL/GenBank/DDBJ whole genome shotgun (WGS) entry which is preliminary data.</text>
</comment>
<organism evidence="1 2">
    <name type="scientific">Helcococcus kunzii ATCC 51366</name>
    <dbReference type="NCBI Taxonomy" id="883114"/>
    <lineage>
        <taxon>Bacteria</taxon>
        <taxon>Bacillati</taxon>
        <taxon>Bacillota</taxon>
        <taxon>Tissierellia</taxon>
        <taxon>Tissierellales</taxon>
        <taxon>Peptoniphilaceae</taxon>
        <taxon>Helcococcus</taxon>
    </lineage>
</organism>
<protein>
    <submittedName>
        <fullName evidence="1">Uncharacterized protein</fullName>
    </submittedName>
</protein>